<evidence type="ECO:0000256" key="4">
    <source>
        <dbReference type="ARBA" id="ARBA00023136"/>
    </source>
</evidence>
<feature type="transmembrane region" description="Helical" evidence="7">
    <location>
        <begin position="167"/>
        <end position="190"/>
    </location>
</feature>
<evidence type="ECO:0000256" key="5">
    <source>
        <dbReference type="ARBA" id="ARBA00038359"/>
    </source>
</evidence>
<evidence type="ECO:0000313" key="9">
    <source>
        <dbReference type="EMBL" id="KAG9687580.1"/>
    </source>
</evidence>
<evidence type="ECO:0000256" key="2">
    <source>
        <dbReference type="ARBA" id="ARBA00022692"/>
    </source>
</evidence>
<comment type="subcellular location">
    <subcellularLocation>
        <location evidence="1">Membrane</location>
        <topology evidence="1">Multi-pass membrane protein</topology>
    </subcellularLocation>
</comment>
<dbReference type="PANTHER" id="PTHR33048">
    <property type="entry name" value="PTH11-LIKE INTEGRAL MEMBRANE PROTEIN (AFU_ORTHOLOGUE AFUA_5G11245)"/>
    <property type="match status" value="1"/>
</dbReference>
<feature type="transmembrane region" description="Helical" evidence="7">
    <location>
        <begin position="12"/>
        <end position="37"/>
    </location>
</feature>
<dbReference type="Pfam" id="PF20684">
    <property type="entry name" value="Fung_rhodopsin"/>
    <property type="match status" value="1"/>
</dbReference>
<feature type="transmembrane region" description="Helical" evidence="7">
    <location>
        <begin position="49"/>
        <end position="69"/>
    </location>
</feature>
<feature type="transmembrane region" description="Helical" evidence="7">
    <location>
        <begin position="202"/>
        <end position="221"/>
    </location>
</feature>
<accession>A0A9P8EE11</accession>
<name>A0A9P8EE11_AURME</name>
<protein>
    <recommendedName>
        <fullName evidence="8">Rhodopsin domain-containing protein</fullName>
    </recommendedName>
</protein>
<feature type="transmembrane region" description="Helical" evidence="7">
    <location>
        <begin position="89"/>
        <end position="109"/>
    </location>
</feature>
<evidence type="ECO:0000256" key="3">
    <source>
        <dbReference type="ARBA" id="ARBA00022989"/>
    </source>
</evidence>
<feature type="transmembrane region" description="Helical" evidence="7">
    <location>
        <begin position="241"/>
        <end position="261"/>
    </location>
</feature>
<keyword evidence="3 7" id="KW-1133">Transmembrane helix</keyword>
<keyword evidence="2 7" id="KW-0812">Transmembrane</keyword>
<reference evidence="9" key="2">
    <citation type="submission" date="2021-08" db="EMBL/GenBank/DDBJ databases">
        <authorList>
            <person name="Gostincar C."/>
            <person name="Sun X."/>
            <person name="Song Z."/>
            <person name="Gunde-Cimerman N."/>
        </authorList>
    </citation>
    <scope>NUCLEOTIDE SEQUENCE</scope>
    <source>
        <strain evidence="9">EXF-9911</strain>
    </source>
</reference>
<evidence type="ECO:0000259" key="8">
    <source>
        <dbReference type="Pfam" id="PF20684"/>
    </source>
</evidence>
<feature type="transmembrane region" description="Helical" evidence="7">
    <location>
        <begin position="121"/>
        <end position="142"/>
    </location>
</feature>
<dbReference type="AlphaFoldDB" id="A0A9P8EE11"/>
<comment type="similarity">
    <text evidence="5">Belongs to the SAT4 family.</text>
</comment>
<reference evidence="9" key="1">
    <citation type="journal article" date="2021" name="J Fungi (Basel)">
        <title>Virulence traits and population genomics of the black yeast Aureobasidium melanogenum.</title>
        <authorList>
            <person name="Cernosa A."/>
            <person name="Sun X."/>
            <person name="Gostincar C."/>
            <person name="Fang C."/>
            <person name="Gunde-Cimerman N."/>
            <person name="Song Z."/>
        </authorList>
    </citation>
    <scope>NUCLEOTIDE SEQUENCE</scope>
    <source>
        <strain evidence="9">EXF-9911</strain>
    </source>
</reference>
<evidence type="ECO:0000256" key="6">
    <source>
        <dbReference type="SAM" id="MobiDB-lite"/>
    </source>
</evidence>
<keyword evidence="4 7" id="KW-0472">Membrane</keyword>
<feature type="region of interest" description="Disordered" evidence="6">
    <location>
        <begin position="277"/>
        <end position="304"/>
    </location>
</feature>
<dbReference type="InterPro" id="IPR049326">
    <property type="entry name" value="Rhodopsin_dom_fungi"/>
</dbReference>
<proteinExistence type="inferred from homology"/>
<dbReference type="GO" id="GO:0016020">
    <property type="term" value="C:membrane"/>
    <property type="evidence" value="ECO:0007669"/>
    <property type="project" value="UniProtKB-SubCell"/>
</dbReference>
<feature type="domain" description="Rhodopsin" evidence="8">
    <location>
        <begin position="35"/>
        <end position="266"/>
    </location>
</feature>
<dbReference type="Proteomes" id="UP000779574">
    <property type="component" value="Unassembled WGS sequence"/>
</dbReference>
<comment type="caution">
    <text evidence="9">The sequence shown here is derived from an EMBL/GenBank/DDBJ whole genome shotgun (WGS) entry which is preliminary data.</text>
</comment>
<evidence type="ECO:0000313" key="10">
    <source>
        <dbReference type="Proteomes" id="UP000779574"/>
    </source>
</evidence>
<feature type="non-terminal residue" evidence="9">
    <location>
        <position position="358"/>
    </location>
</feature>
<dbReference type="EMBL" id="JAHFXF010000447">
    <property type="protein sequence ID" value="KAG9687580.1"/>
    <property type="molecule type" value="Genomic_DNA"/>
</dbReference>
<evidence type="ECO:0000256" key="1">
    <source>
        <dbReference type="ARBA" id="ARBA00004141"/>
    </source>
</evidence>
<evidence type="ECO:0000256" key="7">
    <source>
        <dbReference type="SAM" id="Phobius"/>
    </source>
</evidence>
<gene>
    <name evidence="9" type="ORF">KCU76_g10223</name>
</gene>
<sequence length="358" mass="39740">MVSPDVAEYNLHPMAIIVMPIPLAILASIALSIWLWVRCCLVRSFGRDDVFLILAHICFLAACGIFIAIGVTEWTQGLEPIVKLAELSILGITFYLLNQCFFKLSMAFFFLRIPNRPLHRWIIIISVTISVVFNLILLGISIGQCGNIATIDLDNLHCLSWSIQGPLNYFCAALNAAVDWIFAILAIYIVSGLSLDTRSKASVYFIILLASAGSIVSVVRIPYIPGLRLDTNYYSRQNDIIAYTSLIESAIGIIVASMSVMRPLAARIAQKAKIALSSGSRSRSSGRKNNTPQRIEMPKLDNGGGKEIKLYQALPDPTPTYLEIDSTTEMEMDYLSVRDASVDVEKGRERIECRDWAR</sequence>
<dbReference type="InterPro" id="IPR052337">
    <property type="entry name" value="SAT4-like"/>
</dbReference>
<organism evidence="9 10">
    <name type="scientific">Aureobasidium melanogenum</name>
    <name type="common">Aureobasidium pullulans var. melanogenum</name>
    <dbReference type="NCBI Taxonomy" id="46634"/>
    <lineage>
        <taxon>Eukaryota</taxon>
        <taxon>Fungi</taxon>
        <taxon>Dikarya</taxon>
        <taxon>Ascomycota</taxon>
        <taxon>Pezizomycotina</taxon>
        <taxon>Dothideomycetes</taxon>
        <taxon>Dothideomycetidae</taxon>
        <taxon>Dothideales</taxon>
        <taxon>Saccotheciaceae</taxon>
        <taxon>Aureobasidium</taxon>
    </lineage>
</organism>
<dbReference type="PANTHER" id="PTHR33048:SF96">
    <property type="entry name" value="INTEGRAL MEMBRANE PROTEIN"/>
    <property type="match status" value="1"/>
</dbReference>